<keyword evidence="7" id="KW-0963">Cytoplasm</keyword>
<evidence type="ECO:0000256" key="8">
    <source>
        <dbReference type="SAM" id="MobiDB-lite"/>
    </source>
</evidence>
<dbReference type="PANTHER" id="PTHR21090">
    <property type="entry name" value="AROM/DEHYDROQUINATE SYNTHASE"/>
    <property type="match status" value="1"/>
</dbReference>
<dbReference type="InterPro" id="IPR023193">
    <property type="entry name" value="EPSP_synthase_CS"/>
</dbReference>
<dbReference type="GO" id="GO:0003866">
    <property type="term" value="F:3-phosphoshikimate 1-carboxyvinyltransferase activity"/>
    <property type="evidence" value="ECO:0007669"/>
    <property type="project" value="UniProtKB-EC"/>
</dbReference>
<evidence type="ECO:0000313" key="10">
    <source>
        <dbReference type="EMBL" id="MFC7333957.1"/>
    </source>
</evidence>
<evidence type="ECO:0000256" key="2">
    <source>
        <dbReference type="ARBA" id="ARBA00009948"/>
    </source>
</evidence>
<feature type="binding site" evidence="7">
    <location>
        <position position="177"/>
    </location>
    <ligand>
        <name>phosphoenolpyruvate</name>
        <dbReference type="ChEBI" id="CHEBI:58702"/>
    </ligand>
</feature>
<dbReference type="PANTHER" id="PTHR21090:SF5">
    <property type="entry name" value="PENTAFUNCTIONAL AROM POLYPEPTIDE"/>
    <property type="match status" value="1"/>
</dbReference>
<comment type="caution">
    <text evidence="10">The sequence shown here is derived from an EMBL/GenBank/DDBJ whole genome shotgun (WGS) entry which is preliminary data.</text>
</comment>
<feature type="binding site" evidence="7">
    <location>
        <position position="355"/>
    </location>
    <ligand>
        <name>3-phosphoshikimate</name>
        <dbReference type="ChEBI" id="CHEBI:145989"/>
    </ligand>
</feature>
<feature type="binding site" evidence="7">
    <location>
        <position position="130"/>
    </location>
    <ligand>
        <name>phosphoenolpyruvate</name>
        <dbReference type="ChEBI" id="CHEBI:58702"/>
    </ligand>
</feature>
<accession>A0ABW2KVM4</accession>
<feature type="binding site" evidence="7">
    <location>
        <position position="359"/>
    </location>
    <ligand>
        <name>phosphoenolpyruvate</name>
        <dbReference type="ChEBI" id="CHEBI:58702"/>
    </ligand>
</feature>
<dbReference type="InterPro" id="IPR001986">
    <property type="entry name" value="Enolpyruvate_Tfrase_dom"/>
</dbReference>
<feature type="binding site" evidence="7">
    <location>
        <position position="328"/>
    </location>
    <ligand>
        <name>3-phosphoshikimate</name>
        <dbReference type="ChEBI" id="CHEBI:145989"/>
    </ligand>
</feature>
<dbReference type="InterPro" id="IPR036968">
    <property type="entry name" value="Enolpyruvate_Tfrase_sf"/>
</dbReference>
<evidence type="ECO:0000256" key="6">
    <source>
        <dbReference type="ARBA" id="ARBA00044633"/>
    </source>
</evidence>
<feature type="binding site" evidence="7">
    <location>
        <position position="34"/>
    </location>
    <ligand>
        <name>3-phosphoshikimate</name>
        <dbReference type="ChEBI" id="CHEBI:145989"/>
    </ligand>
</feature>
<feature type="binding site" evidence="7">
    <location>
        <position position="29"/>
    </location>
    <ligand>
        <name>3-phosphoshikimate</name>
        <dbReference type="ChEBI" id="CHEBI:145989"/>
    </ligand>
</feature>
<reference evidence="11" key="1">
    <citation type="journal article" date="2019" name="Int. J. Syst. Evol. Microbiol.">
        <title>The Global Catalogue of Microorganisms (GCM) 10K type strain sequencing project: providing services to taxonomists for standard genome sequencing and annotation.</title>
        <authorList>
            <consortium name="The Broad Institute Genomics Platform"/>
            <consortium name="The Broad Institute Genome Sequencing Center for Infectious Disease"/>
            <person name="Wu L."/>
            <person name="Ma J."/>
        </authorList>
    </citation>
    <scope>NUCLEOTIDE SEQUENCE [LARGE SCALE GENOMIC DNA]</scope>
    <source>
        <strain evidence="11">CGMCC 1.16275</strain>
    </source>
</reference>
<dbReference type="EC" id="2.5.1.19" evidence="7"/>
<dbReference type="SUPFAM" id="SSF55205">
    <property type="entry name" value="EPT/RTPC-like"/>
    <property type="match status" value="1"/>
</dbReference>
<keyword evidence="5 7" id="KW-0057">Aromatic amino acid biosynthesis</keyword>
<comment type="similarity">
    <text evidence="2 7">Belongs to the EPSP synthase family.</text>
</comment>
<dbReference type="Pfam" id="PF00275">
    <property type="entry name" value="EPSP_synthase"/>
    <property type="match status" value="1"/>
</dbReference>
<feature type="binding site" evidence="7">
    <location>
        <position position="30"/>
    </location>
    <ligand>
        <name>3-phosphoshikimate</name>
        <dbReference type="ChEBI" id="CHEBI:145989"/>
    </ligand>
</feature>
<feature type="binding site" evidence="7">
    <location>
        <position position="175"/>
    </location>
    <ligand>
        <name>3-phosphoshikimate</name>
        <dbReference type="ChEBI" id="CHEBI:145989"/>
    </ligand>
</feature>
<comment type="subcellular location">
    <subcellularLocation>
        <location evidence="7">Cytoplasm</location>
    </subcellularLocation>
</comment>
<dbReference type="Gene3D" id="3.65.10.10">
    <property type="entry name" value="Enolpyruvate transferase domain"/>
    <property type="match status" value="2"/>
</dbReference>
<dbReference type="Proteomes" id="UP001596456">
    <property type="component" value="Unassembled WGS sequence"/>
</dbReference>
<comment type="caution">
    <text evidence="7">Lacks conserved residue(s) required for the propagation of feature annotation.</text>
</comment>
<feature type="domain" description="Enolpyruvate transferase" evidence="9">
    <location>
        <begin position="16"/>
        <end position="436"/>
    </location>
</feature>
<evidence type="ECO:0000259" key="9">
    <source>
        <dbReference type="Pfam" id="PF00275"/>
    </source>
</evidence>
<comment type="function">
    <text evidence="7">Catalyzes the transfer of the enolpyruvyl moiety of phosphoenolpyruvate (PEP) to the 5-hydroxyl of shikimate-3-phosphate (S3P) to produce enolpyruvyl shikimate-3-phosphate and inorganic phosphate.</text>
</comment>
<dbReference type="HAMAP" id="MF_00210">
    <property type="entry name" value="EPSP_synth"/>
    <property type="match status" value="1"/>
</dbReference>
<feature type="binding site" evidence="7">
    <location>
        <position position="403"/>
    </location>
    <ligand>
        <name>phosphoenolpyruvate</name>
        <dbReference type="ChEBI" id="CHEBI:58702"/>
    </ligand>
</feature>
<evidence type="ECO:0000256" key="1">
    <source>
        <dbReference type="ARBA" id="ARBA00004811"/>
    </source>
</evidence>
<organism evidence="10 11">
    <name type="scientific">Rhodocista pekingensis</name>
    <dbReference type="NCBI Taxonomy" id="201185"/>
    <lineage>
        <taxon>Bacteria</taxon>
        <taxon>Pseudomonadati</taxon>
        <taxon>Pseudomonadota</taxon>
        <taxon>Alphaproteobacteria</taxon>
        <taxon>Rhodospirillales</taxon>
        <taxon>Azospirillaceae</taxon>
        <taxon>Rhodocista</taxon>
    </lineage>
</organism>
<dbReference type="InterPro" id="IPR013792">
    <property type="entry name" value="RNA3'P_cycl/enolpyr_Trfase_a/b"/>
</dbReference>
<feature type="binding site" evidence="7">
    <location>
        <position position="102"/>
    </location>
    <ligand>
        <name>phosphoenolpyruvate</name>
        <dbReference type="ChEBI" id="CHEBI:58702"/>
    </ligand>
</feature>
<comment type="subunit">
    <text evidence="7">Monomer.</text>
</comment>
<sequence length="448" mass="46334">MAASPAGPRPLLSRRSGALSGTVTVPGDKSISHRALMFGALSLGETRIEGLLEGDDVLRTAAALRALGAEAERLPDGTWVTRGRGVGGLAEPAQVLDMGNSGTAARLLMGLLATHPFTSVMTGDASLTKRPMARVTKPLETMGARFVLRSGGRLPGAVIGTDRPVPIAYRLPVASAQVKSAILLAGLNAPGRTTVIEPEPTRDHTERMLRHFGIEVTVEEAGDGALAATVTGQGELTARDLRVPADPSSAAFPVVAALIRPGSALSLPGVGTNPRRTGLFETLREMGADIAYANPREEGGEPVADLLVRASGLRGVEVPPERAPSMIDEYPVLCIAAACAEGPTVMRGIGELRVKESDRLAMMADGLAACGVTVEAGEDWMVVHGRGRPPAGGATVATAMDHRIAMSFLVLGMATEQPVRVDDGAFIDTSFPGFVALMNGLGADIAAA</sequence>
<dbReference type="CDD" id="cd01556">
    <property type="entry name" value="EPSP_synthase"/>
    <property type="match status" value="1"/>
</dbReference>
<feature type="region of interest" description="Disordered" evidence="8">
    <location>
        <begin position="1"/>
        <end position="20"/>
    </location>
</feature>
<comment type="catalytic activity">
    <reaction evidence="6">
        <text>3-phosphoshikimate + phosphoenolpyruvate = 5-O-(1-carboxyvinyl)-3-phosphoshikimate + phosphate</text>
        <dbReference type="Rhea" id="RHEA:21256"/>
        <dbReference type="ChEBI" id="CHEBI:43474"/>
        <dbReference type="ChEBI" id="CHEBI:57701"/>
        <dbReference type="ChEBI" id="CHEBI:58702"/>
        <dbReference type="ChEBI" id="CHEBI:145989"/>
        <dbReference type="EC" id="2.5.1.19"/>
    </reaction>
    <physiologicalReaction direction="left-to-right" evidence="6">
        <dbReference type="Rhea" id="RHEA:21257"/>
    </physiologicalReaction>
</comment>
<evidence type="ECO:0000313" key="11">
    <source>
        <dbReference type="Proteomes" id="UP001596456"/>
    </source>
</evidence>
<evidence type="ECO:0000256" key="5">
    <source>
        <dbReference type="ARBA" id="ARBA00023141"/>
    </source>
</evidence>
<keyword evidence="11" id="KW-1185">Reference proteome</keyword>
<dbReference type="EMBL" id="JBHTCM010000010">
    <property type="protein sequence ID" value="MFC7333957.1"/>
    <property type="molecule type" value="Genomic_DNA"/>
</dbReference>
<gene>
    <name evidence="7 10" type="primary">aroA</name>
    <name evidence="10" type="ORF">ACFQPS_12355</name>
</gene>
<comment type="pathway">
    <text evidence="1 7">Metabolic intermediate biosynthesis; chorismate biosynthesis; chorismate from D-erythrose 4-phosphate and phosphoenolpyruvate: step 6/7.</text>
</comment>
<evidence type="ECO:0000256" key="3">
    <source>
        <dbReference type="ARBA" id="ARBA00022605"/>
    </source>
</evidence>
<dbReference type="PROSITE" id="PS00104">
    <property type="entry name" value="EPSP_SYNTHASE_1"/>
    <property type="match status" value="1"/>
</dbReference>
<dbReference type="NCBIfam" id="TIGR01356">
    <property type="entry name" value="aroA"/>
    <property type="match status" value="1"/>
</dbReference>
<evidence type="ECO:0000256" key="4">
    <source>
        <dbReference type="ARBA" id="ARBA00022679"/>
    </source>
</evidence>
<feature type="active site" description="Proton acceptor" evidence="7">
    <location>
        <position position="328"/>
    </location>
</feature>
<dbReference type="RefSeq" id="WP_377359377.1">
    <property type="nucleotide sequence ID" value="NZ_JBHTCM010000010.1"/>
</dbReference>
<proteinExistence type="inferred from homology"/>
<dbReference type="InterPro" id="IPR006264">
    <property type="entry name" value="EPSP_synthase"/>
</dbReference>
<keyword evidence="3 7" id="KW-0028">Amino-acid biosynthesis</keyword>
<evidence type="ECO:0000256" key="7">
    <source>
        <dbReference type="HAMAP-Rule" id="MF_00210"/>
    </source>
</evidence>
<dbReference type="PIRSF" id="PIRSF000505">
    <property type="entry name" value="EPSPS"/>
    <property type="match status" value="1"/>
</dbReference>
<name>A0ABW2KVM4_9PROT</name>
<feature type="binding site" evidence="7">
    <location>
        <position position="29"/>
    </location>
    <ligand>
        <name>phosphoenolpyruvate</name>
        <dbReference type="ChEBI" id="CHEBI:58702"/>
    </ligand>
</feature>
<keyword evidence="4 7" id="KW-0808">Transferase</keyword>
<protein>
    <recommendedName>
        <fullName evidence="7">3-phosphoshikimate 1-carboxyvinyltransferase</fullName>
        <ecNumber evidence="7">2.5.1.19</ecNumber>
    </recommendedName>
    <alternativeName>
        <fullName evidence="7">5-enolpyruvylshikimate-3-phosphate synthase</fullName>
        <shortName evidence="7">EPSP synthase</shortName>
        <shortName evidence="7">EPSPS</shortName>
    </alternativeName>
</protein>
<feature type="binding site" evidence="7">
    <location>
        <position position="177"/>
    </location>
    <ligand>
        <name>3-phosphoshikimate</name>
        <dbReference type="ChEBI" id="CHEBI:145989"/>
    </ligand>
</feature>